<accession>A0A317MTW1</accession>
<dbReference type="OrthoDB" id="5828847at2"/>
<dbReference type="AlphaFoldDB" id="A0A317MTW1"/>
<dbReference type="RefSeq" id="WP_110018733.1">
    <property type="nucleotide sequence ID" value="NZ_QGTJ01000006.1"/>
</dbReference>
<dbReference type="InterPro" id="IPR038086">
    <property type="entry name" value="DUF2789_sf"/>
</dbReference>
<name>A0A317MTW1_9GAMM</name>
<organism evidence="1 2">
    <name type="scientific">Plasticicumulans acidivorans</name>
    <dbReference type="NCBI Taxonomy" id="886464"/>
    <lineage>
        <taxon>Bacteria</taxon>
        <taxon>Pseudomonadati</taxon>
        <taxon>Pseudomonadota</taxon>
        <taxon>Gammaproteobacteria</taxon>
        <taxon>Candidatus Competibacteraceae</taxon>
        <taxon>Plasticicumulans</taxon>
    </lineage>
</organism>
<comment type="caution">
    <text evidence="1">The sequence shown here is derived from an EMBL/GenBank/DDBJ whole genome shotgun (WGS) entry which is preliminary data.</text>
</comment>
<gene>
    <name evidence="1" type="ORF">C7443_10669</name>
</gene>
<evidence type="ECO:0000313" key="1">
    <source>
        <dbReference type="EMBL" id="PWV61055.1"/>
    </source>
</evidence>
<dbReference type="Pfam" id="PF10982">
    <property type="entry name" value="DUF2789"/>
    <property type="match status" value="1"/>
</dbReference>
<protein>
    <submittedName>
        <fullName evidence="1">Uncharacterized protein DUF2789</fullName>
    </submittedName>
</protein>
<reference evidence="1 2" key="1">
    <citation type="submission" date="2018-05" db="EMBL/GenBank/DDBJ databases">
        <title>Genomic Encyclopedia of Type Strains, Phase IV (KMG-IV): sequencing the most valuable type-strain genomes for metagenomic binning, comparative biology and taxonomic classification.</title>
        <authorList>
            <person name="Goeker M."/>
        </authorList>
    </citation>
    <scope>NUCLEOTIDE SEQUENCE [LARGE SCALE GENOMIC DNA]</scope>
    <source>
        <strain evidence="1 2">DSM 23606</strain>
    </source>
</reference>
<evidence type="ECO:0000313" key="2">
    <source>
        <dbReference type="Proteomes" id="UP000246569"/>
    </source>
</evidence>
<sequence>MDTNQHNFDTLFTQLGLQTDIDRFVAEHRPLAADLHIWQAPFWSQAQADFLRESIEGDSDWAEMVDELDRRLH</sequence>
<proteinExistence type="predicted"/>
<keyword evidence="2" id="KW-1185">Reference proteome</keyword>
<dbReference type="Gene3D" id="1.10.10.1130">
    <property type="entry name" value="Uncharacterised protein PF10982, DUF2789"/>
    <property type="match status" value="1"/>
</dbReference>
<dbReference type="InterPro" id="IPR021250">
    <property type="entry name" value="DUF2789"/>
</dbReference>
<dbReference type="Proteomes" id="UP000246569">
    <property type="component" value="Unassembled WGS sequence"/>
</dbReference>
<dbReference type="EMBL" id="QGTJ01000006">
    <property type="protein sequence ID" value="PWV61055.1"/>
    <property type="molecule type" value="Genomic_DNA"/>
</dbReference>